<dbReference type="GO" id="GO:0006508">
    <property type="term" value="P:proteolysis"/>
    <property type="evidence" value="ECO:0007669"/>
    <property type="project" value="UniProtKB-KW"/>
</dbReference>
<protein>
    <recommendedName>
        <fullName evidence="5">Peptidase A1 domain-containing protein</fullName>
    </recommendedName>
</protein>
<dbReference type="InterPro" id="IPR051708">
    <property type="entry name" value="Plant_Aspart_Prot_A1"/>
</dbReference>
<keyword evidence="2" id="KW-0645">Protease</keyword>
<evidence type="ECO:0000256" key="2">
    <source>
        <dbReference type="ARBA" id="ARBA00022670"/>
    </source>
</evidence>
<dbReference type="GO" id="GO:0004190">
    <property type="term" value="F:aspartic-type endopeptidase activity"/>
    <property type="evidence" value="ECO:0007669"/>
    <property type="project" value="InterPro"/>
</dbReference>
<dbReference type="Proteomes" id="UP000316621">
    <property type="component" value="Chromosome 11"/>
</dbReference>
<dbReference type="PANTHER" id="PTHR47967:SF128">
    <property type="entry name" value="ASPARTIC PROTEINASE CDR1-LIKE"/>
    <property type="match status" value="1"/>
</dbReference>
<evidence type="ECO:0000256" key="1">
    <source>
        <dbReference type="ARBA" id="ARBA00007447"/>
    </source>
</evidence>
<keyword evidence="7" id="KW-1185">Reference proteome</keyword>
<feature type="signal peptide" evidence="4">
    <location>
        <begin position="1"/>
        <end position="30"/>
    </location>
</feature>
<dbReference type="AlphaFoldDB" id="A0A4Y7LHZ6"/>
<evidence type="ECO:0000313" key="6">
    <source>
        <dbReference type="EMBL" id="RZC84270.1"/>
    </source>
</evidence>
<reference evidence="6 7" key="1">
    <citation type="journal article" date="2018" name="Science">
        <title>The opium poppy genome and morphinan production.</title>
        <authorList>
            <person name="Guo L."/>
            <person name="Winzer T."/>
            <person name="Yang X."/>
            <person name="Li Y."/>
            <person name="Ning Z."/>
            <person name="He Z."/>
            <person name="Teodor R."/>
            <person name="Lu Y."/>
            <person name="Bowser T.A."/>
            <person name="Graham I.A."/>
            <person name="Ye K."/>
        </authorList>
    </citation>
    <scope>NUCLEOTIDE SEQUENCE [LARGE SCALE GENOMIC DNA]</scope>
    <source>
        <strain evidence="7">cv. HN1</strain>
        <tissue evidence="6">Leaves</tissue>
    </source>
</reference>
<dbReference type="Gene3D" id="2.40.70.10">
    <property type="entry name" value="Acid Proteases"/>
    <property type="match status" value="1"/>
</dbReference>
<proteinExistence type="inferred from homology"/>
<sequence>MAQNLSIHAQEVSLLITIFLGVLIVESASSSEVGFSVNLIHRESPLSPFYNPMETNSDRCRSVIHRSVSRVNRFAFTNNLINSIQSPVIPDSGDYLMKLSIGSPPIDILAIVDTGSDLTWIQCKPCEDCFDQSSPLFDPEQSSTFRDVACGSNSCNQLLGNGRCDANNINCEYTYYYGDLSHSSGLLAVDKFTD</sequence>
<dbReference type="InterPro" id="IPR033121">
    <property type="entry name" value="PEPTIDASE_A1"/>
</dbReference>
<dbReference type="GO" id="GO:0005576">
    <property type="term" value="C:extracellular region"/>
    <property type="evidence" value="ECO:0007669"/>
    <property type="project" value="TreeGrafter"/>
</dbReference>
<evidence type="ECO:0000313" key="7">
    <source>
        <dbReference type="Proteomes" id="UP000316621"/>
    </source>
</evidence>
<dbReference type="Pfam" id="PF14543">
    <property type="entry name" value="TAXi_N"/>
    <property type="match status" value="1"/>
</dbReference>
<dbReference type="PANTHER" id="PTHR47967">
    <property type="entry name" value="OS07G0603500 PROTEIN-RELATED"/>
    <property type="match status" value="1"/>
</dbReference>
<evidence type="ECO:0000259" key="5">
    <source>
        <dbReference type="PROSITE" id="PS51767"/>
    </source>
</evidence>
<name>A0A4Y7LHZ6_PAPSO</name>
<dbReference type="InterPro" id="IPR021109">
    <property type="entry name" value="Peptidase_aspartic_dom_sf"/>
</dbReference>
<dbReference type="InterPro" id="IPR032861">
    <property type="entry name" value="TAXi_N"/>
</dbReference>
<gene>
    <name evidence="6" type="ORF">C5167_047054</name>
</gene>
<evidence type="ECO:0000256" key="4">
    <source>
        <dbReference type="SAM" id="SignalP"/>
    </source>
</evidence>
<dbReference type="PROSITE" id="PS51767">
    <property type="entry name" value="PEPTIDASE_A1"/>
    <property type="match status" value="1"/>
</dbReference>
<keyword evidence="4" id="KW-0732">Signal</keyword>
<dbReference type="EMBL" id="CM010725">
    <property type="protein sequence ID" value="RZC84270.1"/>
    <property type="molecule type" value="Genomic_DNA"/>
</dbReference>
<feature type="chain" id="PRO_5021400059" description="Peptidase A1 domain-containing protein" evidence="4">
    <location>
        <begin position="31"/>
        <end position="194"/>
    </location>
</feature>
<dbReference type="InterPro" id="IPR001969">
    <property type="entry name" value="Aspartic_peptidase_AS"/>
</dbReference>
<dbReference type="Gramene" id="RZC84270">
    <property type="protein sequence ID" value="RZC84270"/>
    <property type="gene ID" value="C5167_047054"/>
</dbReference>
<dbReference type="OMA" id="DANNINC"/>
<accession>A0A4Y7LHZ6</accession>
<dbReference type="SUPFAM" id="SSF50630">
    <property type="entry name" value="Acid proteases"/>
    <property type="match status" value="1"/>
</dbReference>
<dbReference type="PROSITE" id="PS00141">
    <property type="entry name" value="ASP_PROTEASE"/>
    <property type="match status" value="1"/>
</dbReference>
<keyword evidence="3" id="KW-0378">Hydrolase</keyword>
<comment type="similarity">
    <text evidence="1">Belongs to the peptidase A1 family.</text>
</comment>
<evidence type="ECO:0000256" key="3">
    <source>
        <dbReference type="ARBA" id="ARBA00022801"/>
    </source>
</evidence>
<feature type="domain" description="Peptidase A1" evidence="5">
    <location>
        <begin position="95"/>
        <end position="194"/>
    </location>
</feature>
<organism evidence="6 7">
    <name type="scientific">Papaver somniferum</name>
    <name type="common">Opium poppy</name>
    <dbReference type="NCBI Taxonomy" id="3469"/>
    <lineage>
        <taxon>Eukaryota</taxon>
        <taxon>Viridiplantae</taxon>
        <taxon>Streptophyta</taxon>
        <taxon>Embryophyta</taxon>
        <taxon>Tracheophyta</taxon>
        <taxon>Spermatophyta</taxon>
        <taxon>Magnoliopsida</taxon>
        <taxon>Ranunculales</taxon>
        <taxon>Papaveraceae</taxon>
        <taxon>Papaveroideae</taxon>
        <taxon>Papaver</taxon>
    </lineage>
</organism>